<protein>
    <submittedName>
        <fullName evidence="1">Uncharacterized protein</fullName>
    </submittedName>
</protein>
<gene>
    <name evidence="1" type="ORF">AEK19_MT0409</name>
</gene>
<dbReference type="EMBL" id="KY774314">
    <property type="protein sequence ID" value="ART30676.1"/>
    <property type="molecule type" value="Genomic_DNA"/>
</dbReference>
<sequence length="76" mass="8674">MLPGSHGEQFSPLALWPPQVRFACDASNSSWTNKDIDWCEATFAPILPAIPEQHRWLFSYGRLGQSIEGRAKRRVF</sequence>
<proteinExistence type="predicted"/>
<dbReference type="AlphaFoldDB" id="A0A1Y0AZR6"/>
<geneLocation type="mitochondrion" evidence="1"/>
<organism evidence="1">
    <name type="scientific">Utricularia reniformis</name>
    <dbReference type="NCBI Taxonomy" id="192314"/>
    <lineage>
        <taxon>Eukaryota</taxon>
        <taxon>Viridiplantae</taxon>
        <taxon>Streptophyta</taxon>
        <taxon>Embryophyta</taxon>
        <taxon>Tracheophyta</taxon>
        <taxon>Spermatophyta</taxon>
        <taxon>Magnoliopsida</taxon>
        <taxon>eudicotyledons</taxon>
        <taxon>Gunneridae</taxon>
        <taxon>Pentapetalae</taxon>
        <taxon>asterids</taxon>
        <taxon>lamiids</taxon>
        <taxon>Lamiales</taxon>
        <taxon>Lentibulariaceae</taxon>
        <taxon>Utricularia</taxon>
    </lineage>
</organism>
<accession>A0A1Y0AZR6</accession>
<name>A0A1Y0AZR6_9LAMI</name>
<keyword evidence="1" id="KW-0496">Mitochondrion</keyword>
<reference evidence="1" key="1">
    <citation type="submission" date="2017-03" db="EMBL/GenBank/DDBJ databases">
        <title>The mitochondrial genome of the carnivorous plant Utricularia reniformis (Lentibulariaceae): structure, comparative analysis and evolutionary landmarks.</title>
        <authorList>
            <person name="Silva S.R."/>
            <person name="Alvarenga D.O."/>
            <person name="Michael T.P."/>
            <person name="Miranda V.F.O."/>
            <person name="Varani A.M."/>
        </authorList>
    </citation>
    <scope>NUCLEOTIDE SEQUENCE</scope>
</reference>
<evidence type="ECO:0000313" key="1">
    <source>
        <dbReference type="EMBL" id="ART30676.1"/>
    </source>
</evidence>